<dbReference type="AlphaFoldDB" id="A0A397AGU8"/>
<feature type="compositionally biased region" description="Polar residues" evidence="1">
    <location>
        <begin position="78"/>
        <end position="88"/>
    </location>
</feature>
<keyword evidence="2" id="KW-0812">Transmembrane</keyword>
<accession>A0A397AGU8</accession>
<evidence type="ECO:0000313" key="4">
    <source>
        <dbReference type="Proteomes" id="UP000265427"/>
    </source>
</evidence>
<organism evidence="3 4">
    <name type="scientific">Aphanomyces astaci</name>
    <name type="common">Crayfish plague agent</name>
    <dbReference type="NCBI Taxonomy" id="112090"/>
    <lineage>
        <taxon>Eukaryota</taxon>
        <taxon>Sar</taxon>
        <taxon>Stramenopiles</taxon>
        <taxon>Oomycota</taxon>
        <taxon>Saprolegniomycetes</taxon>
        <taxon>Saprolegniales</taxon>
        <taxon>Verrucalvaceae</taxon>
        <taxon>Aphanomyces</taxon>
    </lineage>
</organism>
<sequence>MAAMPTDDLLSPASKLLSPVTRLNKAKDIMNEEQRKRMAALSDQRIREAIAKDPVTRTLRRPTSSATALEPTKLQDTYSVDTKNSIATDQRPEPQRRVHKNDSVDITDIPSTVRSKSMELERSYELLRRLKDEDIRAKLRKQAVKENVVPTSNYHLKHYGLADSDRINIYAPFEGSSSTDVPKRMEPSLGQQPRERRLPPHAGASSSSRHAGPVNNDDDIPQLIRRKAVRPPPPPPAHSRPTQPQAPTPSPISSKRKASKQPRVTRTTPMKTRLRARQSSDPWAWLGHLTLGAGIACGLVTLALVLAQDHTPLIDRLVVCAKEELLLHATSNLPGHTAIPEAYLREAILDLLGYKGPTRVKADSLWPSVRQTLGTDSRIQCFQARSKRGLFLWEWVAPQSQVAMNRYAAAVTTLRNEHVDTSM</sequence>
<evidence type="ECO:0000313" key="3">
    <source>
        <dbReference type="EMBL" id="RHY05465.1"/>
    </source>
</evidence>
<feature type="region of interest" description="Disordered" evidence="1">
    <location>
        <begin position="78"/>
        <end position="100"/>
    </location>
</feature>
<reference evidence="3 4" key="1">
    <citation type="submission" date="2018-08" db="EMBL/GenBank/DDBJ databases">
        <title>Aphanomyces genome sequencing and annotation.</title>
        <authorList>
            <person name="Minardi D."/>
            <person name="Oidtmann B."/>
            <person name="Van Der Giezen M."/>
            <person name="Studholme D.J."/>
        </authorList>
    </citation>
    <scope>NUCLEOTIDE SEQUENCE [LARGE SCALE GENOMIC DNA]</scope>
    <source>
        <strain evidence="3 4">Kv</strain>
    </source>
</reference>
<comment type="caution">
    <text evidence="3">The sequence shown here is derived from an EMBL/GenBank/DDBJ whole genome shotgun (WGS) entry which is preliminary data.</text>
</comment>
<protein>
    <recommendedName>
        <fullName evidence="5">Man1/Src1 C-terminal domain-containing protein</fullName>
    </recommendedName>
</protein>
<dbReference type="EMBL" id="QUSZ01006521">
    <property type="protein sequence ID" value="RHY05465.1"/>
    <property type="molecule type" value="Genomic_DNA"/>
</dbReference>
<feature type="compositionally biased region" description="Low complexity" evidence="1">
    <location>
        <begin position="200"/>
        <end position="213"/>
    </location>
</feature>
<evidence type="ECO:0000256" key="2">
    <source>
        <dbReference type="SAM" id="Phobius"/>
    </source>
</evidence>
<dbReference type="Proteomes" id="UP000265427">
    <property type="component" value="Unassembled WGS sequence"/>
</dbReference>
<feature type="transmembrane region" description="Helical" evidence="2">
    <location>
        <begin position="283"/>
        <end position="307"/>
    </location>
</feature>
<name>A0A397AGU8_APHAT</name>
<keyword evidence="2" id="KW-0472">Membrane</keyword>
<dbReference type="VEuPathDB" id="FungiDB:H257_07589"/>
<gene>
    <name evidence="3" type="ORF">DYB36_013550</name>
</gene>
<feature type="compositionally biased region" description="Basic and acidic residues" evidence="1">
    <location>
        <begin position="90"/>
        <end position="100"/>
    </location>
</feature>
<evidence type="ECO:0008006" key="5">
    <source>
        <dbReference type="Google" id="ProtNLM"/>
    </source>
</evidence>
<evidence type="ECO:0000256" key="1">
    <source>
        <dbReference type="SAM" id="MobiDB-lite"/>
    </source>
</evidence>
<feature type="region of interest" description="Disordered" evidence="1">
    <location>
        <begin position="173"/>
        <end position="278"/>
    </location>
</feature>
<proteinExistence type="predicted"/>
<feature type="compositionally biased region" description="Pro residues" evidence="1">
    <location>
        <begin position="230"/>
        <end position="250"/>
    </location>
</feature>
<keyword evidence="2" id="KW-1133">Transmembrane helix</keyword>